<dbReference type="Proteomes" id="UP000320443">
    <property type="component" value="Unassembled WGS sequence"/>
</dbReference>
<accession>A0A553G0P2</accession>
<protein>
    <submittedName>
        <fullName evidence="1">Uncharacterized protein</fullName>
    </submittedName>
</protein>
<name>A0A553G0P2_9CORY</name>
<evidence type="ECO:0000313" key="2">
    <source>
        <dbReference type="Proteomes" id="UP000320443"/>
    </source>
</evidence>
<dbReference type="RefSeq" id="WP_144013178.1">
    <property type="nucleotide sequence ID" value="NZ_VKDK01000004.1"/>
</dbReference>
<keyword evidence="2" id="KW-1185">Reference proteome</keyword>
<proteinExistence type="predicted"/>
<evidence type="ECO:0000313" key="1">
    <source>
        <dbReference type="EMBL" id="TRX63060.1"/>
    </source>
</evidence>
<comment type="caution">
    <text evidence="1">The sequence shown here is derived from an EMBL/GenBank/DDBJ whole genome shotgun (WGS) entry which is preliminary data.</text>
</comment>
<gene>
    <name evidence="1" type="ORF">FNY97_03925</name>
</gene>
<dbReference type="EMBL" id="VKDK01000004">
    <property type="protein sequence ID" value="TRX63060.1"/>
    <property type="molecule type" value="Genomic_DNA"/>
</dbReference>
<reference evidence="1 2" key="1">
    <citation type="submission" date="2019-07" db="EMBL/GenBank/DDBJ databases">
        <title>Draft genome of C. aurimucosum strain 2274.</title>
        <authorList>
            <person name="Pacheco L.G.C."/>
            <person name="Aguiar E.R.G.R."/>
            <person name="Santos C.S."/>
            <person name="Rocha D.J.P.G."/>
            <person name="Sant'Anna L.O."/>
            <person name="Mattos-Guaraldi A.L."/>
            <person name="Santos L.S."/>
        </authorList>
    </citation>
    <scope>NUCLEOTIDE SEQUENCE [LARGE SCALE GENOMIC DNA]</scope>
    <source>
        <strain evidence="1 2">2274</strain>
    </source>
</reference>
<organism evidence="1 2">
    <name type="scientific">Corynebacterium hiratae</name>
    <dbReference type="NCBI Taxonomy" id="3139423"/>
    <lineage>
        <taxon>Bacteria</taxon>
        <taxon>Bacillati</taxon>
        <taxon>Actinomycetota</taxon>
        <taxon>Actinomycetes</taxon>
        <taxon>Mycobacteriales</taxon>
        <taxon>Corynebacteriaceae</taxon>
        <taxon>Corynebacterium</taxon>
    </lineage>
</organism>
<dbReference type="AlphaFoldDB" id="A0A553G0P2"/>
<sequence>MKWTLKDGAWSSGVISFSEFPLIQAVEARGALLEWNIDEPERSRPRITITDEDECDWLWELIGEPAHVEFVQSAKNPNMRKAFNVAAQWNLETLLALRKLAHGQWLRDWWPTSAVDGVPKLSDEGLVREMNDVAMQVETIVDGYQFSRTEDTSVSLNRTRDNQAQSDYALVAGTVQECAITGPIFSGTSSPAWQGLPAHVVDATENPVHWHVEAAPNPVLDIQVLLADKQSNGEGLEVRVLRGPEELAHGYLDKRGFASVPLGLTVAEVWLQDWTDVVVQVGVDVNESQEVRNRIRAFAQERLRARDRLSFAEECVALY</sequence>